<keyword evidence="6" id="KW-1185">Reference proteome</keyword>
<dbReference type="STRING" id="1385519.N801_09200"/>
<name>A0A0A0JYI2_9MICO</name>
<dbReference type="InterPro" id="IPR011006">
    <property type="entry name" value="CheY-like_superfamily"/>
</dbReference>
<evidence type="ECO:0000313" key="6">
    <source>
        <dbReference type="Proteomes" id="UP000030013"/>
    </source>
</evidence>
<dbReference type="GO" id="GO:0000160">
    <property type="term" value="P:phosphorelay signal transduction system"/>
    <property type="evidence" value="ECO:0007669"/>
    <property type="project" value="InterPro"/>
</dbReference>
<dbReference type="Gene3D" id="3.40.50.2300">
    <property type="match status" value="1"/>
</dbReference>
<evidence type="ECO:0000256" key="3">
    <source>
        <dbReference type="SAM" id="MobiDB-lite"/>
    </source>
</evidence>
<sequence length="248" mass="26909">MTSPASTEGRALRVVVVDDATVIRESLPALLPDLDFTGSFANVEAMLRARPEADVVVLDLHLSNAGQPNARQGVAAIRAVTAAGYRVCVFSQEERRFVLAACLAAGAHGLVSKAAPTARLEQSLREVAAGEVVIPPAVIGLVEVLVRRNSLTILSDRQRHVLSGRARGLTYAEMSGRLHLSESTLRGYWAEVTRNVSEHFQRTAPGDLEHALGLGPGDLLDYWPEPLPPGTPTSPQRTDRWWRLGRTR</sequence>
<evidence type="ECO:0000256" key="1">
    <source>
        <dbReference type="ARBA" id="ARBA00023125"/>
    </source>
</evidence>
<dbReference type="PANTHER" id="PTHR43214">
    <property type="entry name" value="TWO-COMPONENT RESPONSE REGULATOR"/>
    <property type="match status" value="1"/>
</dbReference>
<dbReference type="GO" id="GO:0006355">
    <property type="term" value="P:regulation of DNA-templated transcription"/>
    <property type="evidence" value="ECO:0007669"/>
    <property type="project" value="InterPro"/>
</dbReference>
<dbReference type="GO" id="GO:0003677">
    <property type="term" value="F:DNA binding"/>
    <property type="evidence" value="ECO:0007669"/>
    <property type="project" value="UniProtKB-KW"/>
</dbReference>
<dbReference type="SUPFAM" id="SSF52172">
    <property type="entry name" value="CheY-like"/>
    <property type="match status" value="1"/>
</dbReference>
<reference evidence="5 6" key="1">
    <citation type="submission" date="2013-08" db="EMBL/GenBank/DDBJ databases">
        <title>The genome sequence of Knoellia aerolata.</title>
        <authorList>
            <person name="Zhu W."/>
            <person name="Wang G."/>
        </authorList>
    </citation>
    <scope>NUCLEOTIDE SEQUENCE [LARGE SCALE GENOMIC DNA]</scope>
    <source>
        <strain evidence="5 6">DSM 18566</strain>
    </source>
</reference>
<keyword evidence="2" id="KW-0597">Phosphoprotein</keyword>
<dbReference type="Pfam" id="PF00072">
    <property type="entry name" value="Response_reg"/>
    <property type="match status" value="1"/>
</dbReference>
<dbReference type="SUPFAM" id="SSF46894">
    <property type="entry name" value="C-terminal effector domain of the bipartite response regulators"/>
    <property type="match status" value="1"/>
</dbReference>
<keyword evidence="1" id="KW-0238">DNA-binding</keyword>
<organism evidence="5 6">
    <name type="scientific">Knoellia aerolata DSM 18566</name>
    <dbReference type="NCBI Taxonomy" id="1385519"/>
    <lineage>
        <taxon>Bacteria</taxon>
        <taxon>Bacillati</taxon>
        <taxon>Actinomycetota</taxon>
        <taxon>Actinomycetes</taxon>
        <taxon>Micrococcales</taxon>
        <taxon>Intrasporangiaceae</taxon>
        <taxon>Knoellia</taxon>
    </lineage>
</organism>
<accession>A0A0A0JYI2</accession>
<dbReference type="SMART" id="SM00448">
    <property type="entry name" value="REC"/>
    <property type="match status" value="1"/>
</dbReference>
<dbReference type="InterPro" id="IPR016032">
    <property type="entry name" value="Sig_transdc_resp-reg_C-effctor"/>
</dbReference>
<comment type="caution">
    <text evidence="5">The sequence shown here is derived from an EMBL/GenBank/DDBJ whole genome shotgun (WGS) entry which is preliminary data.</text>
</comment>
<evidence type="ECO:0000313" key="5">
    <source>
        <dbReference type="EMBL" id="KGN41137.1"/>
    </source>
</evidence>
<dbReference type="EMBL" id="AVPL01000023">
    <property type="protein sequence ID" value="KGN41137.1"/>
    <property type="molecule type" value="Genomic_DNA"/>
</dbReference>
<dbReference type="PROSITE" id="PS50110">
    <property type="entry name" value="RESPONSE_REGULATORY"/>
    <property type="match status" value="1"/>
</dbReference>
<dbReference type="RefSeq" id="WP_211254705.1">
    <property type="nucleotide sequence ID" value="NZ_AVPL01000023.1"/>
</dbReference>
<feature type="modified residue" description="4-aspartylphosphate" evidence="2">
    <location>
        <position position="59"/>
    </location>
</feature>
<dbReference type="PANTHER" id="PTHR43214:SF43">
    <property type="entry name" value="TWO-COMPONENT RESPONSE REGULATOR"/>
    <property type="match status" value="1"/>
</dbReference>
<dbReference type="AlphaFoldDB" id="A0A0A0JYI2"/>
<gene>
    <name evidence="5" type="ORF">N801_09200</name>
</gene>
<evidence type="ECO:0000256" key="2">
    <source>
        <dbReference type="PROSITE-ProRule" id="PRU00169"/>
    </source>
</evidence>
<feature type="domain" description="Response regulatory" evidence="4">
    <location>
        <begin position="13"/>
        <end position="128"/>
    </location>
</feature>
<proteinExistence type="predicted"/>
<evidence type="ECO:0000259" key="4">
    <source>
        <dbReference type="PROSITE" id="PS50110"/>
    </source>
</evidence>
<dbReference type="Proteomes" id="UP000030013">
    <property type="component" value="Unassembled WGS sequence"/>
</dbReference>
<dbReference type="InterPro" id="IPR001789">
    <property type="entry name" value="Sig_transdc_resp-reg_receiver"/>
</dbReference>
<dbReference type="InterPro" id="IPR039420">
    <property type="entry name" value="WalR-like"/>
</dbReference>
<protein>
    <recommendedName>
        <fullName evidence="4">Response regulatory domain-containing protein</fullName>
    </recommendedName>
</protein>
<feature type="region of interest" description="Disordered" evidence="3">
    <location>
        <begin position="224"/>
        <end position="248"/>
    </location>
</feature>
<dbReference type="eggNOG" id="COG2197">
    <property type="taxonomic scope" value="Bacteria"/>
</dbReference>